<gene>
    <name evidence="1" type="ORF">Ahy_A04g021233</name>
</gene>
<name>A0A445DK29_ARAHY</name>
<evidence type="ECO:0000313" key="1">
    <source>
        <dbReference type="EMBL" id="RYR63432.1"/>
    </source>
</evidence>
<sequence>MPSSYSSESARDKRDVLNSKEVESIPFATGFFRSGKPLLTRKARCKLLKLCDMALSQLPLSQTLTHRWLSLSLNPSLPHPSPQSRSATWKKRIAVGCSRLERLSLKWCFEISDIGVDLLCKKCFYLKVLEVSYLKIGE</sequence>
<dbReference type="Gene3D" id="3.80.10.10">
    <property type="entry name" value="Ribonuclease Inhibitor"/>
    <property type="match status" value="1"/>
</dbReference>
<evidence type="ECO:0000313" key="2">
    <source>
        <dbReference type="Proteomes" id="UP000289738"/>
    </source>
</evidence>
<dbReference type="Proteomes" id="UP000289738">
    <property type="component" value="Chromosome A04"/>
</dbReference>
<accession>A0A445DK29</accession>
<dbReference type="STRING" id="3818.A0A445DK29"/>
<protein>
    <recommendedName>
        <fullName evidence="3">F-box/LRR-repeat protein</fullName>
    </recommendedName>
</protein>
<dbReference type="InterPro" id="IPR032675">
    <property type="entry name" value="LRR_dom_sf"/>
</dbReference>
<keyword evidence="2" id="KW-1185">Reference proteome</keyword>
<dbReference type="AlphaFoldDB" id="A0A445DK29"/>
<proteinExistence type="predicted"/>
<reference evidence="1 2" key="1">
    <citation type="submission" date="2019-01" db="EMBL/GenBank/DDBJ databases">
        <title>Sequencing of cultivated peanut Arachis hypogaea provides insights into genome evolution and oil improvement.</title>
        <authorList>
            <person name="Chen X."/>
        </authorList>
    </citation>
    <scope>NUCLEOTIDE SEQUENCE [LARGE SCALE GENOMIC DNA]</scope>
    <source>
        <strain evidence="2">cv. Fuhuasheng</strain>
        <tissue evidence="1">Leaves</tissue>
    </source>
</reference>
<evidence type="ECO:0008006" key="3">
    <source>
        <dbReference type="Google" id="ProtNLM"/>
    </source>
</evidence>
<dbReference type="SUPFAM" id="SSF52047">
    <property type="entry name" value="RNI-like"/>
    <property type="match status" value="1"/>
</dbReference>
<dbReference type="InterPro" id="IPR006553">
    <property type="entry name" value="Leu-rich_rpt_Cys-con_subtyp"/>
</dbReference>
<comment type="caution">
    <text evidence="1">The sequence shown here is derived from an EMBL/GenBank/DDBJ whole genome shotgun (WGS) entry which is preliminary data.</text>
</comment>
<dbReference type="SMART" id="SM00367">
    <property type="entry name" value="LRR_CC"/>
    <property type="match status" value="1"/>
</dbReference>
<organism evidence="1 2">
    <name type="scientific">Arachis hypogaea</name>
    <name type="common">Peanut</name>
    <dbReference type="NCBI Taxonomy" id="3818"/>
    <lineage>
        <taxon>Eukaryota</taxon>
        <taxon>Viridiplantae</taxon>
        <taxon>Streptophyta</taxon>
        <taxon>Embryophyta</taxon>
        <taxon>Tracheophyta</taxon>
        <taxon>Spermatophyta</taxon>
        <taxon>Magnoliopsida</taxon>
        <taxon>eudicotyledons</taxon>
        <taxon>Gunneridae</taxon>
        <taxon>Pentapetalae</taxon>
        <taxon>rosids</taxon>
        <taxon>fabids</taxon>
        <taxon>Fabales</taxon>
        <taxon>Fabaceae</taxon>
        <taxon>Papilionoideae</taxon>
        <taxon>50 kb inversion clade</taxon>
        <taxon>dalbergioids sensu lato</taxon>
        <taxon>Dalbergieae</taxon>
        <taxon>Pterocarpus clade</taxon>
        <taxon>Arachis</taxon>
    </lineage>
</organism>
<dbReference type="EMBL" id="SDMP01000004">
    <property type="protein sequence ID" value="RYR63432.1"/>
    <property type="molecule type" value="Genomic_DNA"/>
</dbReference>